<name>A0AAV1BAT9_VICFA</name>
<accession>A0AAV1BAT9</accession>
<dbReference type="InterPro" id="IPR029472">
    <property type="entry name" value="Copia-like_N"/>
</dbReference>
<evidence type="ECO:0000259" key="2">
    <source>
        <dbReference type="Pfam" id="PF14244"/>
    </source>
</evidence>
<feature type="compositionally biased region" description="Basic and acidic residues" evidence="1">
    <location>
        <begin position="1"/>
        <end position="12"/>
    </location>
</feature>
<evidence type="ECO:0000313" key="3">
    <source>
        <dbReference type="EMBL" id="CAI8618510.1"/>
    </source>
</evidence>
<evidence type="ECO:0000313" key="4">
    <source>
        <dbReference type="Proteomes" id="UP001157006"/>
    </source>
</evidence>
<organism evidence="3 4">
    <name type="scientific">Vicia faba</name>
    <name type="common">Broad bean</name>
    <name type="synonym">Faba vulgaris</name>
    <dbReference type="NCBI Taxonomy" id="3906"/>
    <lineage>
        <taxon>Eukaryota</taxon>
        <taxon>Viridiplantae</taxon>
        <taxon>Streptophyta</taxon>
        <taxon>Embryophyta</taxon>
        <taxon>Tracheophyta</taxon>
        <taxon>Spermatophyta</taxon>
        <taxon>Magnoliopsida</taxon>
        <taxon>eudicotyledons</taxon>
        <taxon>Gunneridae</taxon>
        <taxon>Pentapetalae</taxon>
        <taxon>rosids</taxon>
        <taxon>fabids</taxon>
        <taxon>Fabales</taxon>
        <taxon>Fabaceae</taxon>
        <taxon>Papilionoideae</taxon>
        <taxon>50 kb inversion clade</taxon>
        <taxon>NPAAA clade</taxon>
        <taxon>Hologalegina</taxon>
        <taxon>IRL clade</taxon>
        <taxon>Fabeae</taxon>
        <taxon>Vicia</taxon>
    </lineage>
</organism>
<feature type="region of interest" description="Disordered" evidence="1">
    <location>
        <begin position="201"/>
        <end position="231"/>
    </location>
</feature>
<feature type="compositionally biased region" description="Polar residues" evidence="1">
    <location>
        <begin position="220"/>
        <end position="231"/>
    </location>
</feature>
<feature type="domain" description="Retrotransposon Copia-like N-terminal" evidence="2">
    <location>
        <begin position="32"/>
        <end position="76"/>
    </location>
</feature>
<dbReference type="Pfam" id="PF14244">
    <property type="entry name" value="Retrotran_gag_3"/>
    <property type="match status" value="1"/>
</dbReference>
<evidence type="ECO:0000256" key="1">
    <source>
        <dbReference type="SAM" id="MobiDB-lite"/>
    </source>
</evidence>
<proteinExistence type="predicted"/>
<sequence>MSDHLSDTESQHSPKHSSPKTEIPQSVRTYHENHPVQITTIRLNGPNYFRWSQSVRLYLRGRGKIGYITGDKKQPDKEGADYDSWDAENSMVMTWLVNSMTEEIGANYLCYATAKDLWESVSQMNPIPPIGEVFAEVRREESRRQVMLEKKAAIVPPPFEGSALAVPQVNRKPFPNPRGGDKNHLVCDYCGQNRHTRQNCFKLHGRPNNRKAGRFGDRPMSTTNEADSSPFTKEQMDHIFKLLKFNSSPNVPVATMVQTGPELGEDDWNC</sequence>
<dbReference type="Proteomes" id="UP001157006">
    <property type="component" value="Chromosome 6"/>
</dbReference>
<gene>
    <name evidence="3" type="ORF">VFH_VI126640</name>
</gene>
<feature type="region of interest" description="Disordered" evidence="1">
    <location>
        <begin position="1"/>
        <end position="29"/>
    </location>
</feature>
<keyword evidence="4" id="KW-1185">Reference proteome</keyword>
<dbReference type="EMBL" id="OX451741">
    <property type="protein sequence ID" value="CAI8618510.1"/>
    <property type="molecule type" value="Genomic_DNA"/>
</dbReference>
<dbReference type="PANTHER" id="PTHR37610:SF47">
    <property type="entry name" value="RETROTRANSPOSON COPIA-LIKE N-TERMINAL DOMAIN-CONTAINING PROTEIN"/>
    <property type="match status" value="1"/>
</dbReference>
<dbReference type="AlphaFoldDB" id="A0AAV1BAT9"/>
<reference evidence="3 4" key="1">
    <citation type="submission" date="2023-01" db="EMBL/GenBank/DDBJ databases">
        <authorList>
            <person name="Kreplak J."/>
        </authorList>
    </citation>
    <scope>NUCLEOTIDE SEQUENCE [LARGE SCALE GENOMIC DNA]</scope>
</reference>
<dbReference type="PANTHER" id="PTHR37610">
    <property type="entry name" value="CCHC-TYPE DOMAIN-CONTAINING PROTEIN"/>
    <property type="match status" value="1"/>
</dbReference>
<feature type="compositionally biased region" description="Basic residues" evidence="1">
    <location>
        <begin position="203"/>
        <end position="213"/>
    </location>
</feature>
<protein>
    <recommendedName>
        <fullName evidence="2">Retrotransposon Copia-like N-terminal domain-containing protein</fullName>
    </recommendedName>
</protein>